<evidence type="ECO:0000313" key="2">
    <source>
        <dbReference type="EMBL" id="UFP96467.1"/>
    </source>
</evidence>
<gene>
    <name evidence="2" type="ORF">ISF26_09745</name>
</gene>
<protein>
    <submittedName>
        <fullName evidence="2">CopG family transcriptional regulator</fullName>
    </submittedName>
</protein>
<dbReference type="InterPro" id="IPR010985">
    <property type="entry name" value="Ribbon_hlx_hlx"/>
</dbReference>
<organism evidence="2 3">
    <name type="scientific">Gloeobacter morelensis MG652769</name>
    <dbReference type="NCBI Taxonomy" id="2781736"/>
    <lineage>
        <taxon>Bacteria</taxon>
        <taxon>Bacillati</taxon>
        <taxon>Cyanobacteriota</taxon>
        <taxon>Cyanophyceae</taxon>
        <taxon>Gloeobacterales</taxon>
        <taxon>Gloeobacteraceae</taxon>
        <taxon>Gloeobacter</taxon>
        <taxon>Gloeobacter morelensis</taxon>
    </lineage>
</organism>
<dbReference type="Proteomes" id="UP001054846">
    <property type="component" value="Chromosome"/>
</dbReference>
<name>A0ABY3PRX5_9CYAN</name>
<keyword evidence="3" id="KW-1185">Reference proteome</keyword>
<dbReference type="Pfam" id="PF19891">
    <property type="entry name" value="DUF6364"/>
    <property type="match status" value="1"/>
</dbReference>
<proteinExistence type="predicted"/>
<dbReference type="RefSeq" id="WP_230843703.1">
    <property type="nucleotide sequence ID" value="NZ_CP063845.1"/>
</dbReference>
<evidence type="ECO:0000313" key="3">
    <source>
        <dbReference type="Proteomes" id="UP001054846"/>
    </source>
</evidence>
<keyword evidence="1" id="KW-0175">Coiled coil</keyword>
<dbReference type="SUPFAM" id="SSF47598">
    <property type="entry name" value="Ribbon-helix-helix"/>
    <property type="match status" value="1"/>
</dbReference>
<reference evidence="2 3" key="1">
    <citation type="journal article" date="2021" name="Genome Biol. Evol.">
        <title>Complete Genome Sequencing of a Novel Gloeobacter Species from a Waterfall Cave in Mexico.</title>
        <authorList>
            <person name="Saw J.H."/>
            <person name="Cardona T."/>
            <person name="Montejano G."/>
        </authorList>
    </citation>
    <scope>NUCLEOTIDE SEQUENCE [LARGE SCALE GENOMIC DNA]</scope>
    <source>
        <strain evidence="2">MG652769</strain>
    </source>
</reference>
<dbReference type="InterPro" id="IPR045944">
    <property type="entry name" value="DUF6364"/>
</dbReference>
<dbReference type="EMBL" id="CP063845">
    <property type="protein sequence ID" value="UFP96467.1"/>
    <property type="molecule type" value="Genomic_DNA"/>
</dbReference>
<feature type="coiled-coil region" evidence="1">
    <location>
        <begin position="33"/>
        <end position="60"/>
    </location>
</feature>
<sequence length="81" mass="9286">METQNITLALPKSVLRKVKLIAVQRNTSVSQLLTEVLEKLVQQEDRYTQARRRHLQLLEQGLDLGTCGQNPASRDALHERH</sequence>
<evidence type="ECO:0000256" key="1">
    <source>
        <dbReference type="SAM" id="Coils"/>
    </source>
</evidence>
<accession>A0ABY3PRX5</accession>